<evidence type="ECO:0000313" key="3">
    <source>
        <dbReference type="Proteomes" id="UP000002943"/>
    </source>
</evidence>
<dbReference type="AlphaFoldDB" id="E3BQ12"/>
<feature type="signal peptide" evidence="1">
    <location>
        <begin position="1"/>
        <end position="24"/>
    </location>
</feature>
<dbReference type="Proteomes" id="UP000002943">
    <property type="component" value="Unassembled WGS sequence"/>
</dbReference>
<feature type="chain" id="PRO_5003167271" evidence="1">
    <location>
        <begin position="25"/>
        <end position="115"/>
    </location>
</feature>
<evidence type="ECO:0000313" key="2">
    <source>
        <dbReference type="EMBL" id="EFP94817.1"/>
    </source>
</evidence>
<proteinExistence type="predicted"/>
<reference evidence="2 3" key="1">
    <citation type="journal article" date="2012" name="Int. J. Syst. Evol. Microbiol.">
        <title>Vibrio caribbeanicus sp. nov., isolated from the marine sponge Scleritoderma cyanea.</title>
        <authorList>
            <person name="Hoffmann M."/>
            <person name="Monday S.R."/>
            <person name="Allard M.W."/>
            <person name="Strain E.A."/>
            <person name="Whittaker P."/>
            <person name="Naum M."/>
            <person name="McCarthy P.J."/>
            <person name="Lopez J.V."/>
            <person name="Fischer M."/>
            <person name="Brown E.W."/>
        </authorList>
    </citation>
    <scope>NUCLEOTIDE SEQUENCE [LARGE SCALE GENOMIC DNA]</scope>
    <source>
        <strain evidence="2 3">ATCC BAA-2122</strain>
    </source>
</reference>
<dbReference type="RefSeq" id="WP_009603274.1">
    <property type="nucleotide sequence ID" value="NZ_AEIU01000112.1"/>
</dbReference>
<sequence>MLKTKISYLLGAVAILATSYSLHAESPYNKGYEVACLDGAVELYAESITLDEKLIMYNFISEIAHKQDSSDGTLTKRDFLNLSLALILESNDSGFEQVLAPIVGQCAAWFPEHSE</sequence>
<organism evidence="2 3">
    <name type="scientific">Vibrio caribbeanicus ATCC BAA-2122</name>
    <dbReference type="NCBI Taxonomy" id="796620"/>
    <lineage>
        <taxon>Bacteria</taxon>
        <taxon>Pseudomonadati</taxon>
        <taxon>Pseudomonadota</taxon>
        <taxon>Gammaproteobacteria</taxon>
        <taxon>Vibrionales</taxon>
        <taxon>Vibrionaceae</taxon>
        <taxon>Vibrio</taxon>
    </lineage>
</organism>
<dbReference type="EMBL" id="AEIU01000112">
    <property type="protein sequence ID" value="EFP94817.1"/>
    <property type="molecule type" value="Genomic_DNA"/>
</dbReference>
<comment type="caution">
    <text evidence="2">The sequence shown here is derived from an EMBL/GenBank/DDBJ whole genome shotgun (WGS) entry which is preliminary data.</text>
</comment>
<gene>
    <name evidence="2" type="ORF">VIBC2010_16754</name>
</gene>
<protein>
    <submittedName>
        <fullName evidence="2">Uncharacterized protein</fullName>
    </submittedName>
</protein>
<keyword evidence="3" id="KW-1185">Reference proteome</keyword>
<keyword evidence="1" id="KW-0732">Signal</keyword>
<evidence type="ECO:0000256" key="1">
    <source>
        <dbReference type="SAM" id="SignalP"/>
    </source>
</evidence>
<name>E3BQ12_9VIBR</name>
<accession>E3BQ12</accession>